<reference evidence="2 3" key="1">
    <citation type="submission" date="2019-02" db="EMBL/GenBank/DDBJ databases">
        <title>Pedobacter sp. RP-3-21 sp. nov., isolated from Arctic soil.</title>
        <authorList>
            <person name="Dahal R.H."/>
        </authorList>
    </citation>
    <scope>NUCLEOTIDE SEQUENCE [LARGE SCALE GENOMIC DNA]</scope>
    <source>
        <strain evidence="2 3">RP-3-21</strain>
    </source>
</reference>
<dbReference type="SUPFAM" id="SSF54427">
    <property type="entry name" value="NTF2-like"/>
    <property type="match status" value="1"/>
</dbReference>
<proteinExistence type="predicted"/>
<comment type="caution">
    <text evidence="2">The sequence shown here is derived from an EMBL/GenBank/DDBJ whole genome shotgun (WGS) entry which is preliminary data.</text>
</comment>
<sequence length="116" mass="13310">MSERNRSILLEGNAAITAGNHEGFLELCTEDTRWEFVGDRTIAGKQAVREYLAETYTEPPKFNVKDLITEGEYVIAVGEIELKERDGKWVKYDYCDVWRFRDGKLSDLRGFVIAKG</sequence>
<dbReference type="InterPro" id="IPR037401">
    <property type="entry name" value="SnoaL-like"/>
</dbReference>
<evidence type="ECO:0000313" key="2">
    <source>
        <dbReference type="EMBL" id="TCD28620.1"/>
    </source>
</evidence>
<dbReference type="EMBL" id="SJSO01000003">
    <property type="protein sequence ID" value="TCD28620.1"/>
    <property type="molecule type" value="Genomic_DNA"/>
</dbReference>
<name>A0A4R0PZE0_9SPHI</name>
<accession>A0A4R0PZE0</accession>
<keyword evidence="3" id="KW-1185">Reference proteome</keyword>
<gene>
    <name evidence="2" type="ORF">EZ456_04320</name>
</gene>
<dbReference type="Proteomes" id="UP000293925">
    <property type="component" value="Unassembled WGS sequence"/>
</dbReference>
<evidence type="ECO:0000259" key="1">
    <source>
        <dbReference type="Pfam" id="PF12680"/>
    </source>
</evidence>
<organism evidence="2 3">
    <name type="scientific">Pedobacter psychrodurus</name>
    <dbReference type="NCBI Taxonomy" id="2530456"/>
    <lineage>
        <taxon>Bacteria</taxon>
        <taxon>Pseudomonadati</taxon>
        <taxon>Bacteroidota</taxon>
        <taxon>Sphingobacteriia</taxon>
        <taxon>Sphingobacteriales</taxon>
        <taxon>Sphingobacteriaceae</taxon>
        <taxon>Pedobacter</taxon>
    </lineage>
</organism>
<feature type="domain" description="SnoaL-like" evidence="1">
    <location>
        <begin position="14"/>
        <end position="106"/>
    </location>
</feature>
<dbReference type="RefSeq" id="WP_131527654.1">
    <property type="nucleotide sequence ID" value="NZ_SJSO01000003.1"/>
</dbReference>
<dbReference type="Pfam" id="PF12680">
    <property type="entry name" value="SnoaL_2"/>
    <property type="match status" value="1"/>
</dbReference>
<protein>
    <submittedName>
        <fullName evidence="2">Nuclear transport factor 2 family protein</fullName>
    </submittedName>
</protein>
<dbReference type="InterPro" id="IPR032710">
    <property type="entry name" value="NTF2-like_dom_sf"/>
</dbReference>
<evidence type="ECO:0000313" key="3">
    <source>
        <dbReference type="Proteomes" id="UP000293925"/>
    </source>
</evidence>
<dbReference type="AlphaFoldDB" id="A0A4R0PZE0"/>
<dbReference type="Gene3D" id="3.10.450.50">
    <property type="match status" value="1"/>
</dbReference>
<dbReference type="OrthoDB" id="6692273at2"/>